<organism evidence="1 2">
    <name type="scientific">Cyanophage S-RIM50</name>
    <dbReference type="NCBI Taxonomy" id="687803"/>
    <lineage>
        <taxon>Viruses</taxon>
        <taxon>Duplodnaviria</taxon>
        <taxon>Heunggongvirae</taxon>
        <taxon>Uroviricota</taxon>
        <taxon>Caudoviricetes</taxon>
        <taxon>Pantevenvirales</taxon>
        <taxon>Kyanoviridae</taxon>
        <taxon>Neptunevirus</taxon>
        <taxon>Neptunevirus srim50</taxon>
    </lineage>
</organism>
<dbReference type="InterPro" id="IPR055891">
    <property type="entry name" value="DUF7468"/>
</dbReference>
<sequence>MTSATSDIVEPKLHEYDKWATDWSYYVGEESLGKVRIVKTRFGMHKSYHEDGRELILAIEMEHCVSATYWHLKWKRDGYDGDSNIKYNSVVGGKL</sequence>
<name>A0A127KLK9_9CAUD</name>
<dbReference type="GeneID" id="29124061"/>
<dbReference type="OrthoDB" id="26398at10239"/>
<accession>A0A127KLK9</accession>
<evidence type="ECO:0000313" key="1">
    <source>
        <dbReference type="EMBL" id="AMO42839.1"/>
    </source>
</evidence>
<dbReference type="RefSeq" id="YP_009302138.1">
    <property type="nucleotide sequence ID" value="NC_031242.1"/>
</dbReference>
<dbReference type="Proteomes" id="UP000201797">
    <property type="component" value="Segment"/>
</dbReference>
<dbReference type="KEGG" id="vg:29124061"/>
<evidence type="ECO:0000313" key="2">
    <source>
        <dbReference type="Proteomes" id="UP000201797"/>
    </source>
</evidence>
<proteinExistence type="predicted"/>
<dbReference type="EMBL" id="KU594605">
    <property type="protein sequence ID" value="AMO42839.1"/>
    <property type="molecule type" value="Genomic_DNA"/>
</dbReference>
<reference evidence="1 2" key="1">
    <citation type="submission" date="2016-01" db="EMBL/GenBank/DDBJ databases">
        <title>The genomic content and context of auxiliary metabolic genes in marine cyanophages.</title>
        <authorList>
            <person name="Marston M.F."/>
            <person name="Martiny J.B.H."/>
            <person name="Crummett L.T."/>
        </authorList>
    </citation>
    <scope>NUCLEOTIDE SEQUENCE [LARGE SCALE GENOMIC DNA]</scope>
    <source>
        <strain evidence="1">RW_29_0704</strain>
    </source>
</reference>
<gene>
    <name evidence="1" type="ORF">R290704_057</name>
</gene>
<protein>
    <submittedName>
        <fullName evidence="1">Uncharacterized protein</fullName>
    </submittedName>
</protein>
<dbReference type="Pfam" id="PF24272">
    <property type="entry name" value="DUF7468"/>
    <property type="match status" value="1"/>
</dbReference>
<keyword evidence="2" id="KW-1185">Reference proteome</keyword>